<dbReference type="InterPro" id="IPR001878">
    <property type="entry name" value="Znf_CCHC"/>
</dbReference>
<keyword evidence="6" id="KW-1185">Reference proteome</keyword>
<dbReference type="Proteomes" id="UP001231189">
    <property type="component" value="Unassembled WGS sequence"/>
</dbReference>
<dbReference type="InterPro" id="IPR036875">
    <property type="entry name" value="Znf_CCHC_sf"/>
</dbReference>
<keyword evidence="1" id="KW-0064">Aspartyl protease</keyword>
<evidence type="ECO:0000313" key="6">
    <source>
        <dbReference type="Proteomes" id="UP001231189"/>
    </source>
</evidence>
<keyword evidence="1" id="KW-0645">Protease</keyword>
<dbReference type="SUPFAM" id="SSF56672">
    <property type="entry name" value="DNA/RNA polymerases"/>
    <property type="match status" value="1"/>
</dbReference>
<name>A0AAD8VYR5_LOLMU</name>
<comment type="caution">
    <text evidence="5">The sequence shown here is derived from an EMBL/GenBank/DDBJ whole genome shotgun (WGS) entry which is preliminary data.</text>
</comment>
<feature type="region of interest" description="Disordered" evidence="3">
    <location>
        <begin position="1"/>
        <end position="23"/>
    </location>
</feature>
<dbReference type="PANTHER" id="PTHR11439:SF440">
    <property type="entry name" value="INTEGRASE CATALYTIC DOMAIN-CONTAINING PROTEIN"/>
    <property type="match status" value="1"/>
</dbReference>
<dbReference type="Gene3D" id="4.10.60.10">
    <property type="entry name" value="Zinc finger, CCHC-type"/>
    <property type="match status" value="1"/>
</dbReference>
<evidence type="ECO:0000259" key="4">
    <source>
        <dbReference type="PROSITE" id="PS50158"/>
    </source>
</evidence>
<dbReference type="AlphaFoldDB" id="A0AAD8VYR5"/>
<gene>
    <name evidence="5" type="ORF">QYE76_003340</name>
</gene>
<dbReference type="InterPro" id="IPR043502">
    <property type="entry name" value="DNA/RNA_pol_sf"/>
</dbReference>
<keyword evidence="2" id="KW-0863">Zinc-finger</keyword>
<accession>A0AAD8VYR5</accession>
<dbReference type="EMBL" id="JAUUTY010000005">
    <property type="protein sequence ID" value="KAK1629025.1"/>
    <property type="molecule type" value="Genomic_DNA"/>
</dbReference>
<keyword evidence="1" id="KW-0378">Hydrolase</keyword>
<keyword evidence="2" id="KW-0862">Zinc</keyword>
<protein>
    <recommendedName>
        <fullName evidence="4">CCHC-type domain-containing protein</fullName>
    </recommendedName>
</protein>
<dbReference type="GO" id="GO:0008270">
    <property type="term" value="F:zinc ion binding"/>
    <property type="evidence" value="ECO:0007669"/>
    <property type="project" value="UniProtKB-KW"/>
</dbReference>
<dbReference type="GO" id="GO:0004190">
    <property type="term" value="F:aspartic-type endopeptidase activity"/>
    <property type="evidence" value="ECO:0007669"/>
    <property type="project" value="UniProtKB-KW"/>
</dbReference>
<dbReference type="InterPro" id="IPR013103">
    <property type="entry name" value="RVT_2"/>
</dbReference>
<dbReference type="SUPFAM" id="SSF57756">
    <property type="entry name" value="Retrovirus zinc finger-like domains"/>
    <property type="match status" value="1"/>
</dbReference>
<dbReference type="Pfam" id="PF07727">
    <property type="entry name" value="RVT_2"/>
    <property type="match status" value="2"/>
</dbReference>
<dbReference type="GO" id="GO:0003676">
    <property type="term" value="F:nucleic acid binding"/>
    <property type="evidence" value="ECO:0007669"/>
    <property type="project" value="InterPro"/>
</dbReference>
<evidence type="ECO:0000256" key="1">
    <source>
        <dbReference type="ARBA" id="ARBA00022750"/>
    </source>
</evidence>
<evidence type="ECO:0000313" key="5">
    <source>
        <dbReference type="EMBL" id="KAK1629025.1"/>
    </source>
</evidence>
<dbReference type="InterPro" id="IPR054722">
    <property type="entry name" value="PolX-like_BBD"/>
</dbReference>
<feature type="domain" description="CCHC-type" evidence="4">
    <location>
        <begin position="40"/>
        <end position="55"/>
    </location>
</feature>
<dbReference type="Pfam" id="PF00098">
    <property type="entry name" value="zf-CCHC"/>
    <property type="match status" value="1"/>
</dbReference>
<dbReference type="PROSITE" id="PS50158">
    <property type="entry name" value="ZF_CCHC"/>
    <property type="match status" value="1"/>
</dbReference>
<evidence type="ECO:0000256" key="3">
    <source>
        <dbReference type="SAM" id="MobiDB-lite"/>
    </source>
</evidence>
<sequence length="629" mass="70168">MVQKKPYSKNKGNNKPSFNKPMKTTTFKKKKMINKADLSCFTCGETGHFSKDCPERADRKKKARQVNTVTASNPDGYGNLFTVLSVARDSSVLMGNGSHASVRGVGTVDLKFTSGKIVQLRNVHHVPTMNKNLVSGSLLCRDGFKNMFPMKDMHSIARISTEIVPESSTSNEYFEQSHEIVIEKDDNEAPKRSKRRRIEKSFGDDFIVYLVDDTPTSIAEAYASPDADDWKEAVHNEMDSILSNGTWELSERPHGCKPVGCKWVFKKKLRPDGTIEKYKARLVAKGYTQREGEDYFDTYSPVARLTTIRVLLSMAASYGLIVHQMDVKTAFLNGELEEEIYMDQPDGFVVKGFVVNEADKCVYYRHGGGEGVILCLYVDDILIFGTNMKVIHEVKSFLSNCFDMKDLGEADVNIKLIKNESGITLTQSHYVEKILSRFGYIDSKPSSTPYDPSVTLRKNRRIAIDQLRYSQIVGSLMYLASATRPDISFAVSKLSRFMSNPGTDHWHALDRVMRYLCGTMSYGIHYSGHPAVLEGYSDSNWISDVADLYATSGSSSRVAFRPSRAVLPSVVFNAVYFDPSPNNVVINNITAATSSATPPPPPPPDRYVRHISICLAMDALLFAAAAHVD</sequence>
<keyword evidence="2" id="KW-0479">Metal-binding</keyword>
<evidence type="ECO:0000256" key="2">
    <source>
        <dbReference type="PROSITE-ProRule" id="PRU00047"/>
    </source>
</evidence>
<dbReference type="SMART" id="SM00343">
    <property type="entry name" value="ZnF_C2HC"/>
    <property type="match status" value="1"/>
</dbReference>
<organism evidence="5 6">
    <name type="scientific">Lolium multiflorum</name>
    <name type="common">Italian ryegrass</name>
    <name type="synonym">Lolium perenne subsp. multiflorum</name>
    <dbReference type="NCBI Taxonomy" id="4521"/>
    <lineage>
        <taxon>Eukaryota</taxon>
        <taxon>Viridiplantae</taxon>
        <taxon>Streptophyta</taxon>
        <taxon>Embryophyta</taxon>
        <taxon>Tracheophyta</taxon>
        <taxon>Spermatophyta</taxon>
        <taxon>Magnoliopsida</taxon>
        <taxon>Liliopsida</taxon>
        <taxon>Poales</taxon>
        <taxon>Poaceae</taxon>
        <taxon>BOP clade</taxon>
        <taxon>Pooideae</taxon>
        <taxon>Poodae</taxon>
        <taxon>Poeae</taxon>
        <taxon>Poeae Chloroplast Group 2 (Poeae type)</taxon>
        <taxon>Loliodinae</taxon>
        <taxon>Loliinae</taxon>
        <taxon>Lolium</taxon>
    </lineage>
</organism>
<proteinExistence type="predicted"/>
<dbReference type="Pfam" id="PF22936">
    <property type="entry name" value="Pol_BBD"/>
    <property type="match status" value="1"/>
</dbReference>
<reference evidence="5" key="1">
    <citation type="submission" date="2023-07" db="EMBL/GenBank/DDBJ databases">
        <title>A chromosome-level genome assembly of Lolium multiflorum.</title>
        <authorList>
            <person name="Chen Y."/>
            <person name="Copetti D."/>
            <person name="Kolliker R."/>
            <person name="Studer B."/>
        </authorList>
    </citation>
    <scope>NUCLEOTIDE SEQUENCE</scope>
    <source>
        <strain evidence="5">02402/16</strain>
        <tissue evidence="5">Leaf</tissue>
    </source>
</reference>
<dbReference type="PANTHER" id="PTHR11439">
    <property type="entry name" value="GAG-POL-RELATED RETROTRANSPOSON"/>
    <property type="match status" value="1"/>
</dbReference>